<sequence>MISHEDIPEEALAPQAHIGTDPMEDKDIHVSQTTEVMK</sequence>
<evidence type="ECO:0000313" key="2">
    <source>
        <dbReference type="EMBL" id="DAD68133.1"/>
    </source>
</evidence>
<organism evidence="2">
    <name type="scientific">Siphoviridae sp. ctj495</name>
    <dbReference type="NCBI Taxonomy" id="2823592"/>
    <lineage>
        <taxon>Viruses</taxon>
        <taxon>Duplodnaviria</taxon>
        <taxon>Heunggongvirae</taxon>
        <taxon>Uroviricota</taxon>
        <taxon>Caudoviricetes</taxon>
    </lineage>
</organism>
<evidence type="ECO:0000256" key="1">
    <source>
        <dbReference type="SAM" id="MobiDB-lite"/>
    </source>
</evidence>
<accession>A0A8S5LDP0</accession>
<reference evidence="2" key="1">
    <citation type="journal article" date="2021" name="Proc. Natl. Acad. Sci. U.S.A.">
        <title>A Catalog of Tens of Thousands of Viruses from Human Metagenomes Reveals Hidden Associations with Chronic Diseases.</title>
        <authorList>
            <person name="Tisza M.J."/>
            <person name="Buck C.B."/>
        </authorList>
    </citation>
    <scope>NUCLEOTIDE SEQUENCE</scope>
    <source>
        <strain evidence="2">Ctj495</strain>
    </source>
</reference>
<protein>
    <submittedName>
        <fullName evidence="2">Uncharacterized protein</fullName>
    </submittedName>
</protein>
<name>A0A8S5LDP0_9CAUD</name>
<dbReference type="EMBL" id="BK014692">
    <property type="protein sequence ID" value="DAD68133.1"/>
    <property type="molecule type" value="Genomic_DNA"/>
</dbReference>
<proteinExistence type="predicted"/>
<feature type="region of interest" description="Disordered" evidence="1">
    <location>
        <begin position="1"/>
        <end position="38"/>
    </location>
</feature>